<evidence type="ECO:0000313" key="12">
    <source>
        <dbReference type="Proteomes" id="UP000198705"/>
    </source>
</evidence>
<organism evidence="11 12">
    <name type="scientific">Bizionia echini</name>
    <dbReference type="NCBI Taxonomy" id="649333"/>
    <lineage>
        <taxon>Bacteria</taxon>
        <taxon>Pseudomonadati</taxon>
        <taxon>Bacteroidota</taxon>
        <taxon>Flavobacteriia</taxon>
        <taxon>Flavobacteriales</taxon>
        <taxon>Flavobacteriaceae</taxon>
        <taxon>Bizionia</taxon>
    </lineage>
</organism>
<dbReference type="PIRSF" id="PIRSF016933">
    <property type="entry name" value="PrsW"/>
    <property type="match status" value="1"/>
</dbReference>
<protein>
    <recommendedName>
        <fullName evidence="3">Protease PrsW</fullName>
    </recommendedName>
</protein>
<reference evidence="12" key="1">
    <citation type="submission" date="2016-10" db="EMBL/GenBank/DDBJ databases">
        <authorList>
            <person name="Varghese N."/>
            <person name="Submissions S."/>
        </authorList>
    </citation>
    <scope>NUCLEOTIDE SEQUENCE [LARGE SCALE GENOMIC DNA]</scope>
    <source>
        <strain evidence="12">DSM 23925</strain>
    </source>
</reference>
<keyword evidence="8 10" id="KW-1133">Transmembrane helix</keyword>
<comment type="similarity">
    <text evidence="2">Belongs to the protease PrsW family.</text>
</comment>
<accession>A0A1I5C4L9</accession>
<dbReference type="InterPro" id="IPR026898">
    <property type="entry name" value="PrsW"/>
</dbReference>
<dbReference type="AlphaFoldDB" id="A0A1I5C4L9"/>
<feature type="transmembrane region" description="Helical" evidence="10">
    <location>
        <begin position="131"/>
        <end position="153"/>
    </location>
</feature>
<evidence type="ECO:0000256" key="9">
    <source>
        <dbReference type="ARBA" id="ARBA00023136"/>
    </source>
</evidence>
<evidence type="ECO:0000256" key="6">
    <source>
        <dbReference type="ARBA" id="ARBA00022692"/>
    </source>
</evidence>
<dbReference type="GO" id="GO:0008233">
    <property type="term" value="F:peptidase activity"/>
    <property type="evidence" value="ECO:0007669"/>
    <property type="project" value="UniProtKB-KW"/>
</dbReference>
<keyword evidence="12" id="KW-1185">Reference proteome</keyword>
<dbReference type="InterPro" id="IPR023596">
    <property type="entry name" value="Peptidase_PrsW_arch/bac"/>
</dbReference>
<feature type="transmembrane region" description="Helical" evidence="10">
    <location>
        <begin position="193"/>
        <end position="212"/>
    </location>
</feature>
<feature type="transmembrane region" description="Helical" evidence="10">
    <location>
        <begin position="165"/>
        <end position="187"/>
    </location>
</feature>
<gene>
    <name evidence="11" type="ORF">SAMN04487989_104195</name>
</gene>
<evidence type="ECO:0000313" key="11">
    <source>
        <dbReference type="EMBL" id="SFN81816.1"/>
    </source>
</evidence>
<keyword evidence="9 10" id="KW-0472">Membrane</keyword>
<sequence length="223" mass="25557">MNLFLVAIAPVCIIILYIYLKDKYEKEPKLLLFYAFLFGAFVSVILTTLLYILFDYYFLLDEASVLQMFIKAFFVVGFTEEFSKYIIVRYYAQPKQAFNEPFDGIVYAVMVSMGFAATENIMYVLEGGYEAALLRAFTAIPAHATFGILMGYYMGKAKFSKNKRLLNLIGLLLAIVFHGAYDFFLFIDFIPGIWIGAFISLFIGIVLSRNAIKRHQNDSHFKV</sequence>
<evidence type="ECO:0000256" key="3">
    <source>
        <dbReference type="ARBA" id="ARBA00018997"/>
    </source>
</evidence>
<feature type="transmembrane region" description="Helical" evidence="10">
    <location>
        <begin position="5"/>
        <end position="20"/>
    </location>
</feature>
<keyword evidence="7" id="KW-0378">Hydrolase</keyword>
<dbReference type="PANTHER" id="PTHR36844:SF1">
    <property type="entry name" value="PROTEASE PRSW"/>
    <property type="match status" value="1"/>
</dbReference>
<keyword evidence="4" id="KW-1003">Cell membrane</keyword>
<evidence type="ECO:0000256" key="10">
    <source>
        <dbReference type="SAM" id="Phobius"/>
    </source>
</evidence>
<feature type="transmembrane region" description="Helical" evidence="10">
    <location>
        <begin position="104"/>
        <end position="125"/>
    </location>
</feature>
<evidence type="ECO:0000256" key="7">
    <source>
        <dbReference type="ARBA" id="ARBA00022801"/>
    </source>
</evidence>
<dbReference type="RefSeq" id="WP_092208536.1">
    <property type="nucleotide sequence ID" value="NZ_FOVN01000004.1"/>
</dbReference>
<evidence type="ECO:0000256" key="1">
    <source>
        <dbReference type="ARBA" id="ARBA00004651"/>
    </source>
</evidence>
<dbReference type="Pfam" id="PF13367">
    <property type="entry name" value="PrsW-protease"/>
    <property type="match status" value="1"/>
</dbReference>
<keyword evidence="6 10" id="KW-0812">Transmembrane</keyword>
<evidence type="ECO:0000256" key="2">
    <source>
        <dbReference type="ARBA" id="ARBA00009165"/>
    </source>
</evidence>
<dbReference type="Proteomes" id="UP000198705">
    <property type="component" value="Unassembled WGS sequence"/>
</dbReference>
<feature type="transmembrane region" description="Helical" evidence="10">
    <location>
        <begin position="65"/>
        <end position="83"/>
    </location>
</feature>
<dbReference type="EMBL" id="FOVN01000004">
    <property type="protein sequence ID" value="SFN81816.1"/>
    <property type="molecule type" value="Genomic_DNA"/>
</dbReference>
<dbReference type="GO" id="GO:0005886">
    <property type="term" value="C:plasma membrane"/>
    <property type="evidence" value="ECO:0007669"/>
    <property type="project" value="UniProtKB-SubCell"/>
</dbReference>
<proteinExistence type="inferred from homology"/>
<keyword evidence="5" id="KW-0645">Protease</keyword>
<dbReference type="GO" id="GO:0006508">
    <property type="term" value="P:proteolysis"/>
    <property type="evidence" value="ECO:0007669"/>
    <property type="project" value="UniProtKB-KW"/>
</dbReference>
<evidence type="ECO:0000256" key="5">
    <source>
        <dbReference type="ARBA" id="ARBA00022670"/>
    </source>
</evidence>
<dbReference type="PANTHER" id="PTHR36844">
    <property type="entry name" value="PROTEASE PRSW"/>
    <property type="match status" value="1"/>
</dbReference>
<evidence type="ECO:0000256" key="8">
    <source>
        <dbReference type="ARBA" id="ARBA00022989"/>
    </source>
</evidence>
<evidence type="ECO:0000256" key="4">
    <source>
        <dbReference type="ARBA" id="ARBA00022475"/>
    </source>
</evidence>
<feature type="transmembrane region" description="Helical" evidence="10">
    <location>
        <begin position="32"/>
        <end position="53"/>
    </location>
</feature>
<name>A0A1I5C4L9_9FLAO</name>
<dbReference type="STRING" id="649333.SAMN04487989_104195"/>
<comment type="subcellular location">
    <subcellularLocation>
        <location evidence="1">Cell membrane</location>
        <topology evidence="1">Multi-pass membrane protein</topology>
    </subcellularLocation>
</comment>
<dbReference type="OrthoDB" id="5504276at2"/>